<feature type="domain" description="DUF3048" evidence="1">
    <location>
        <begin position="12"/>
        <end position="142"/>
    </location>
</feature>
<comment type="caution">
    <text evidence="3">The sequence shown here is derived from an EMBL/GenBank/DDBJ whole genome shotgun (WGS) entry which is preliminary data.</text>
</comment>
<evidence type="ECO:0000259" key="1">
    <source>
        <dbReference type="Pfam" id="PF11258"/>
    </source>
</evidence>
<organism evidence="3">
    <name type="scientific">bioreactor metagenome</name>
    <dbReference type="NCBI Taxonomy" id="1076179"/>
    <lineage>
        <taxon>unclassified sequences</taxon>
        <taxon>metagenomes</taxon>
        <taxon>ecological metagenomes</taxon>
    </lineage>
</organism>
<dbReference type="SUPFAM" id="SSF159774">
    <property type="entry name" value="YerB-like"/>
    <property type="match status" value="1"/>
</dbReference>
<proteinExistence type="predicted"/>
<dbReference type="Pfam" id="PF17479">
    <property type="entry name" value="DUF3048_C"/>
    <property type="match status" value="1"/>
</dbReference>
<evidence type="ECO:0000313" key="3">
    <source>
        <dbReference type="EMBL" id="MPM46402.1"/>
    </source>
</evidence>
<dbReference type="InterPro" id="IPR023158">
    <property type="entry name" value="YerB-like_sf"/>
</dbReference>
<reference evidence="3" key="1">
    <citation type="submission" date="2019-08" db="EMBL/GenBank/DDBJ databases">
        <authorList>
            <person name="Kucharzyk K."/>
            <person name="Murdoch R.W."/>
            <person name="Higgins S."/>
            <person name="Loffler F."/>
        </authorList>
    </citation>
    <scope>NUCLEOTIDE SEQUENCE</scope>
</reference>
<dbReference type="AlphaFoldDB" id="A0A645A050"/>
<feature type="domain" description="DUF3048" evidence="2">
    <location>
        <begin position="181"/>
        <end position="299"/>
    </location>
</feature>
<dbReference type="InterPro" id="IPR021416">
    <property type="entry name" value="DUF3048_N"/>
</dbReference>
<dbReference type="Gene3D" id="3.50.90.10">
    <property type="entry name" value="YerB-like"/>
    <property type="match status" value="1"/>
</dbReference>
<accession>A0A645A050</accession>
<dbReference type="InterPro" id="IPR035328">
    <property type="entry name" value="DUF3048_C"/>
</dbReference>
<name>A0A645A050_9ZZZZ</name>
<sequence>MTSGRELPEGFVYRPVLAVIDNAAQSRPQTALMLADVVYEFPLDRTDHTTRYLAVFSDVIPERVGPIRDSRAYLAEVAREWGGLYLSAGDPSDLREDYPLLSDAGLRFRAENSGTAADYFYTDKTVTAIAEHTLFFKAREYAETNFTADVAASAERFAFEEGVSYEKSKKFLSVGIPFTSSDQERVLFTYDEKTNLLTRSDKNSKNVPGISKSLTPVDNALGYENEQITVQNLIVQFVYVTSFDTLYRTVEVVGDGDCYFFINGQVIIGSWSRPTIDDVTTYKAYDGSIVRLEPGNTWIEMTPISKAIKIRYLG</sequence>
<evidence type="ECO:0000259" key="2">
    <source>
        <dbReference type="Pfam" id="PF17479"/>
    </source>
</evidence>
<protein>
    <submittedName>
        <fullName evidence="3">Putative lipoprotein YerB</fullName>
    </submittedName>
</protein>
<dbReference type="EMBL" id="VSSQ01011264">
    <property type="protein sequence ID" value="MPM46402.1"/>
    <property type="molecule type" value="Genomic_DNA"/>
</dbReference>
<gene>
    <name evidence="3" type="primary">yerB_3</name>
    <name evidence="3" type="ORF">SDC9_93102</name>
</gene>
<dbReference type="Pfam" id="PF11258">
    <property type="entry name" value="DUF3048"/>
    <property type="match status" value="1"/>
</dbReference>
<keyword evidence="3" id="KW-0449">Lipoprotein</keyword>